<dbReference type="SUPFAM" id="SSF47769">
    <property type="entry name" value="SAM/Pointed domain"/>
    <property type="match status" value="1"/>
</dbReference>
<dbReference type="InterPro" id="IPR001279">
    <property type="entry name" value="Metallo-B-lactamas"/>
</dbReference>
<dbReference type="FunFam" id="3.40.50.12650:FF:000004">
    <property type="entry name" value="DNA cross-link repair 1A protein"/>
    <property type="match status" value="1"/>
</dbReference>
<feature type="domain" description="SAM" evidence="7">
    <location>
        <begin position="312"/>
        <end position="370"/>
    </location>
</feature>
<keyword evidence="4" id="KW-0234">DNA repair</keyword>
<evidence type="ECO:0000259" key="7">
    <source>
        <dbReference type="PROSITE" id="PS50105"/>
    </source>
</evidence>
<dbReference type="PANTHER" id="PTHR23240">
    <property type="entry name" value="DNA CROSS-LINK REPAIR PROTEIN PSO2/SNM1-RELATED"/>
    <property type="match status" value="1"/>
</dbReference>
<dbReference type="CDD" id="cd09487">
    <property type="entry name" value="SAM_superfamily"/>
    <property type="match status" value="1"/>
</dbReference>
<dbReference type="EMBL" id="SWLB01000022">
    <property type="protein sequence ID" value="KAF3324164.1"/>
    <property type="molecule type" value="Genomic_DNA"/>
</dbReference>
<reference evidence="8" key="1">
    <citation type="submission" date="2020-01" db="EMBL/GenBank/DDBJ databases">
        <title>Genome sequence of Kobresia littledalei, the first chromosome-level genome in the family Cyperaceae.</title>
        <authorList>
            <person name="Qu G."/>
        </authorList>
    </citation>
    <scope>NUCLEOTIDE SEQUENCE</scope>
    <source>
        <strain evidence="8">C.B.Clarke</strain>
        <tissue evidence="8">Leaf</tissue>
    </source>
</reference>
<keyword evidence="9" id="KW-1185">Reference proteome</keyword>
<evidence type="ECO:0000313" key="9">
    <source>
        <dbReference type="Proteomes" id="UP000623129"/>
    </source>
</evidence>
<evidence type="ECO:0000256" key="4">
    <source>
        <dbReference type="ARBA" id="ARBA00023204"/>
    </source>
</evidence>
<dbReference type="GO" id="GO:0006303">
    <property type="term" value="P:double-strand break repair via nonhomologous end joining"/>
    <property type="evidence" value="ECO:0007669"/>
    <property type="project" value="TreeGrafter"/>
</dbReference>
<name>A0A833VHC9_9POAL</name>
<comment type="subcellular location">
    <subcellularLocation>
        <location evidence="1">Nucleus</location>
    </subcellularLocation>
</comment>
<feature type="compositionally biased region" description="Polar residues" evidence="6">
    <location>
        <begin position="40"/>
        <end position="57"/>
    </location>
</feature>
<dbReference type="InterPro" id="IPR001660">
    <property type="entry name" value="SAM"/>
</dbReference>
<dbReference type="OrthoDB" id="262529at2759"/>
<dbReference type="Gene3D" id="3.60.15.10">
    <property type="entry name" value="Ribonuclease Z/Hydroxyacylglutathione hydrolase-like"/>
    <property type="match status" value="1"/>
</dbReference>
<dbReference type="GO" id="GO:0035312">
    <property type="term" value="F:5'-3' DNA exonuclease activity"/>
    <property type="evidence" value="ECO:0007669"/>
    <property type="project" value="TreeGrafter"/>
</dbReference>
<dbReference type="GO" id="GO:0003684">
    <property type="term" value="F:damaged DNA binding"/>
    <property type="evidence" value="ECO:0007669"/>
    <property type="project" value="TreeGrafter"/>
</dbReference>
<dbReference type="InterPro" id="IPR036866">
    <property type="entry name" value="RibonucZ/Hydroxyglut_hydro"/>
</dbReference>
<organism evidence="8 9">
    <name type="scientific">Carex littledalei</name>
    <dbReference type="NCBI Taxonomy" id="544730"/>
    <lineage>
        <taxon>Eukaryota</taxon>
        <taxon>Viridiplantae</taxon>
        <taxon>Streptophyta</taxon>
        <taxon>Embryophyta</taxon>
        <taxon>Tracheophyta</taxon>
        <taxon>Spermatophyta</taxon>
        <taxon>Magnoliopsida</taxon>
        <taxon>Liliopsida</taxon>
        <taxon>Poales</taxon>
        <taxon>Cyperaceae</taxon>
        <taxon>Cyperoideae</taxon>
        <taxon>Cariceae</taxon>
        <taxon>Carex</taxon>
        <taxon>Carex subgen. Euthyceras</taxon>
    </lineage>
</organism>
<proteinExistence type="inferred from homology"/>
<feature type="compositionally biased region" description="Basic residues" evidence="6">
    <location>
        <begin position="1"/>
        <end position="13"/>
    </location>
</feature>
<dbReference type="AlphaFoldDB" id="A0A833VHC9"/>
<evidence type="ECO:0000256" key="1">
    <source>
        <dbReference type="ARBA" id="ARBA00004123"/>
    </source>
</evidence>
<protein>
    <recommendedName>
        <fullName evidence="7">SAM domain-containing protein</fullName>
    </recommendedName>
</protein>
<feature type="region of interest" description="Disordered" evidence="6">
    <location>
        <begin position="415"/>
        <end position="443"/>
    </location>
</feature>
<comment type="similarity">
    <text evidence="2">Belongs to the DNA repair metallo-beta-lactamase (DRMBL) family.</text>
</comment>
<keyword evidence="5" id="KW-0539">Nucleus</keyword>
<sequence length="784" mass="88028">MRSHPNNPSKKKPCMSQTLPPTQAFFPLTNGDDDDDDFQSPISATRSSLRRVSNSQPLRPCNDARAKKRSRLVGSSGKENSEIDQISENASRVTYSLNRDLDSRISRLFPDRFGKKMVNLSLPVVAEALHGSSGICCSLSEPPVSEASEAGILAPCSSFSEFDENRDVLGEFASIGEKRLEHEVNWEDKLKNPDGSYVTPSELKLEVSQSYMHNGEVGEKFEPGTQLNELMNLCSELDSQQDFNFDKENDFLQGHGSVQCPLCGHDLSDLSEPLRQLHTNDCLDKGDTRETPDSMCNQRSSLSGGNVDTVPVIEWLRDLGLSRYEEIFIREEIDLDSLQWLTEEDLLNIGITALGPRKKIVIAMKELRNKNDHSAQAAQNNYPVTVNSERAKVHMAGNKLITEYFRGSIAMVNGASSPKNPTESKNQTIMNPKKKSKKNSTSKRVARDIPPWCWIAGTPFRVDAFCYLSGDCSHWFLTHFHIDHYQGLTKNFCHGKIYCSPVTARLINLKIGIPWEKIHILALNQKIIIGGVGVTCFDANHCPGAIIILFEPPNGKAVLHTGDFRFSSEMGNNAVLNMSHIHTLILDTTYCNPQYDFPKQEAVIQFVIEAIQAEAFNPKTLFLIGSYTIGKERLFVEVGRMLKKKIYVGAAKLSVLRCLEMPEKDMHWLTANEAESHIHVVPMWTLASFKRLKHISNQYTGLYDLLVAFSPTGWTFGKGQKRTPGRRWKQGTIIRYEVPYSEHCSFGELREFVRFISPEHIIPSVNNDGPQNADAMRALLLSDT</sequence>
<comment type="caution">
    <text evidence="8">The sequence shown here is derived from an EMBL/GenBank/DDBJ whole genome shotgun (WGS) entry which is preliminary data.</text>
</comment>
<dbReference type="Gene3D" id="1.10.150.50">
    <property type="entry name" value="Transcription Factor, Ets-1"/>
    <property type="match status" value="1"/>
</dbReference>
<feature type="compositionally biased region" description="Polar residues" evidence="6">
    <location>
        <begin position="415"/>
        <end position="430"/>
    </location>
</feature>
<dbReference type="CDD" id="cd16273">
    <property type="entry name" value="SNM1A-1C-like_MBL-fold"/>
    <property type="match status" value="1"/>
</dbReference>
<evidence type="ECO:0000256" key="2">
    <source>
        <dbReference type="ARBA" id="ARBA00010304"/>
    </source>
</evidence>
<dbReference type="SMART" id="SM00454">
    <property type="entry name" value="SAM"/>
    <property type="match status" value="1"/>
</dbReference>
<accession>A0A833VHC9</accession>
<dbReference type="GO" id="GO:0036297">
    <property type="term" value="P:interstrand cross-link repair"/>
    <property type="evidence" value="ECO:0007669"/>
    <property type="project" value="TreeGrafter"/>
</dbReference>
<dbReference type="Pfam" id="PF07522">
    <property type="entry name" value="DRMBL"/>
    <property type="match status" value="1"/>
</dbReference>
<keyword evidence="3" id="KW-0227">DNA damage</keyword>
<dbReference type="InterPro" id="IPR013761">
    <property type="entry name" value="SAM/pointed_sf"/>
</dbReference>
<evidence type="ECO:0000313" key="8">
    <source>
        <dbReference type="EMBL" id="KAF3324164.1"/>
    </source>
</evidence>
<dbReference type="Gene3D" id="3.40.50.12650">
    <property type="match status" value="1"/>
</dbReference>
<evidence type="ECO:0000256" key="3">
    <source>
        <dbReference type="ARBA" id="ARBA00022763"/>
    </source>
</evidence>
<evidence type="ECO:0000256" key="5">
    <source>
        <dbReference type="ARBA" id="ARBA00023242"/>
    </source>
</evidence>
<dbReference type="SMART" id="SM00849">
    <property type="entry name" value="Lactamase_B"/>
    <property type="match status" value="1"/>
</dbReference>
<dbReference type="GO" id="GO:0005634">
    <property type="term" value="C:nucleus"/>
    <property type="evidence" value="ECO:0007669"/>
    <property type="project" value="UniProtKB-SubCell"/>
</dbReference>
<feature type="compositionally biased region" description="Basic residues" evidence="6">
    <location>
        <begin position="432"/>
        <end position="441"/>
    </location>
</feature>
<feature type="region of interest" description="Disordered" evidence="6">
    <location>
        <begin position="1"/>
        <end position="85"/>
    </location>
</feature>
<gene>
    <name evidence="8" type="ORF">FCM35_KLT11631</name>
</gene>
<dbReference type="PROSITE" id="PS50105">
    <property type="entry name" value="SAM_DOMAIN"/>
    <property type="match status" value="1"/>
</dbReference>
<dbReference type="FunFam" id="3.60.15.10:FF:000027">
    <property type="entry name" value="DNA ligase 6"/>
    <property type="match status" value="1"/>
</dbReference>
<dbReference type="PANTHER" id="PTHR23240:SF6">
    <property type="entry name" value="DNA CROSS-LINK REPAIR 1A PROTEIN"/>
    <property type="match status" value="1"/>
</dbReference>
<evidence type="ECO:0000256" key="6">
    <source>
        <dbReference type="SAM" id="MobiDB-lite"/>
    </source>
</evidence>
<dbReference type="SUPFAM" id="SSF56281">
    <property type="entry name" value="Metallo-hydrolase/oxidoreductase"/>
    <property type="match status" value="1"/>
</dbReference>
<dbReference type="Pfam" id="PF00536">
    <property type="entry name" value="SAM_1"/>
    <property type="match status" value="1"/>
</dbReference>
<dbReference type="Proteomes" id="UP000623129">
    <property type="component" value="Unassembled WGS sequence"/>
</dbReference>
<dbReference type="InterPro" id="IPR011084">
    <property type="entry name" value="DRMBL"/>
</dbReference>